<dbReference type="Gene3D" id="1.10.8.760">
    <property type="entry name" value="Haem-binding uptake, Tiki superfamily, ChaN, domain 2"/>
    <property type="match status" value="1"/>
</dbReference>
<dbReference type="EMBL" id="JAQZSM010000003">
    <property type="protein sequence ID" value="MDD7970580.1"/>
    <property type="molecule type" value="Genomic_DNA"/>
</dbReference>
<sequence length="265" mass="28678">MKRFIIACALFALPATAQQITVDDLYHLPDVDIIFLGEVHDNPTHHENQRAAIHAQQPAGLVFEMLTADQATLATPDARTDQARLRAALDWDSTGWPDFSMYYPLFTAAPQAAIFGAELPREDARAVMGQPLEQVFAGDAARFGLDRPLPAMQQETREALQAQAHCDALPEALLPGMVAIQRLRDAMLAQAALDAHDATGGPVVVITGTGHTRTDWAAPALVAMAAPELRTLSIGQFESPPDTPAHDMWLVTAPHPRPDPCAAFQ</sequence>
<dbReference type="Gene3D" id="3.40.50.11550">
    <property type="match status" value="1"/>
</dbReference>
<feature type="domain" description="Haem-binding uptake Tiki superfamily ChaN" evidence="2">
    <location>
        <begin position="28"/>
        <end position="220"/>
    </location>
</feature>
<dbReference type="Proteomes" id="UP001431784">
    <property type="component" value="Unassembled WGS sequence"/>
</dbReference>
<protein>
    <submittedName>
        <fullName evidence="3">ChaN family lipoprotein</fullName>
    </submittedName>
</protein>
<dbReference type="SUPFAM" id="SSF159501">
    <property type="entry name" value="EreA/ChaN-like"/>
    <property type="match status" value="1"/>
</dbReference>
<reference evidence="3" key="1">
    <citation type="submission" date="2023-02" db="EMBL/GenBank/DDBJ databases">
        <title>Description of Roseinatronobacter alkalisoli sp. nov., an alkaliphilic bacerium isolated from soda soil.</title>
        <authorList>
            <person name="Wei W."/>
        </authorList>
    </citation>
    <scope>NUCLEOTIDE SEQUENCE</scope>
    <source>
        <strain evidence="3">HJB301</strain>
    </source>
</reference>
<keyword evidence="1" id="KW-0732">Signal</keyword>
<keyword evidence="4" id="KW-1185">Reference proteome</keyword>
<keyword evidence="3" id="KW-0449">Lipoprotein</keyword>
<feature type="signal peptide" evidence="1">
    <location>
        <begin position="1"/>
        <end position="17"/>
    </location>
</feature>
<dbReference type="Pfam" id="PF04187">
    <property type="entry name" value="Cofac_haem_bdg"/>
    <property type="match status" value="1"/>
</dbReference>
<feature type="chain" id="PRO_5047452260" evidence="1">
    <location>
        <begin position="18"/>
        <end position="265"/>
    </location>
</feature>
<evidence type="ECO:0000259" key="2">
    <source>
        <dbReference type="Pfam" id="PF04187"/>
    </source>
</evidence>
<comment type="caution">
    <text evidence="3">The sequence shown here is derived from an EMBL/GenBank/DDBJ whole genome shotgun (WGS) entry which is preliminary data.</text>
</comment>
<accession>A0ABT5T7B7</accession>
<name>A0ABT5T7B7_9RHOB</name>
<proteinExistence type="predicted"/>
<evidence type="ECO:0000313" key="4">
    <source>
        <dbReference type="Proteomes" id="UP001431784"/>
    </source>
</evidence>
<organism evidence="3 4">
    <name type="scientific">Roseinatronobacter alkalisoli</name>
    <dbReference type="NCBI Taxonomy" id="3028235"/>
    <lineage>
        <taxon>Bacteria</taxon>
        <taxon>Pseudomonadati</taxon>
        <taxon>Pseudomonadota</taxon>
        <taxon>Alphaproteobacteria</taxon>
        <taxon>Rhodobacterales</taxon>
        <taxon>Paracoccaceae</taxon>
        <taxon>Roseinatronobacter</taxon>
    </lineage>
</organism>
<gene>
    <name evidence="3" type="ORF">PUT78_05670</name>
</gene>
<evidence type="ECO:0000256" key="1">
    <source>
        <dbReference type="SAM" id="SignalP"/>
    </source>
</evidence>
<dbReference type="InterPro" id="IPR007314">
    <property type="entry name" value="Cofac_haem-bd_dom"/>
</dbReference>
<dbReference type="CDD" id="cd14727">
    <property type="entry name" value="ChanN-like"/>
    <property type="match status" value="1"/>
</dbReference>
<evidence type="ECO:0000313" key="3">
    <source>
        <dbReference type="EMBL" id="MDD7970580.1"/>
    </source>
</evidence>
<dbReference type="RefSeq" id="WP_274351209.1">
    <property type="nucleotide sequence ID" value="NZ_JAQZSM010000003.1"/>
</dbReference>